<sequence>MKISKVLILAFLLISLLNACEEYEEYIKDYDYSAVYFASQKPLRTIVARENMTFRFGVVLGGVRENTQEEWVKYRIEPDLLNVVEGANKFKLLPESYYTLSNSELFKIPAGEFIGDVTLTLNRELFTSDPLATQNTYALPIEIYETSADSILKGDASTAARDYTIIVVKYVSPYHGVYYQKGIEETLNDDGTVVAEVVYSEKDLSQNISKEYKTISLNEISTSGLNNGRKGNLELSVNDDYSVDIDVVDNNSITLLNSSGTYNSENSKFFLDYLFADDGINYHVTDTLILRQKPEFDLRYEEW</sequence>
<dbReference type="RefSeq" id="WP_072998961.1">
    <property type="nucleotide sequence ID" value="NZ_FQUM01000002.1"/>
</dbReference>
<dbReference type="Pfam" id="PF08522">
    <property type="entry name" value="BT_3987-like_N"/>
    <property type="match status" value="1"/>
</dbReference>
<keyword evidence="1" id="KW-0732">Signal</keyword>
<dbReference type="AlphaFoldDB" id="A0A1M4V8D4"/>
<dbReference type="Gene3D" id="2.60.40.1740">
    <property type="entry name" value="hypothetical protein (bacova_03559)"/>
    <property type="match status" value="1"/>
</dbReference>
<accession>A0A1M4V8D4</accession>
<evidence type="ECO:0000259" key="2">
    <source>
        <dbReference type="Pfam" id="PF08522"/>
    </source>
</evidence>
<organism evidence="3 4">
    <name type="scientific">Mariniphaga anaerophila</name>
    <dbReference type="NCBI Taxonomy" id="1484053"/>
    <lineage>
        <taxon>Bacteria</taxon>
        <taxon>Pseudomonadati</taxon>
        <taxon>Bacteroidota</taxon>
        <taxon>Bacteroidia</taxon>
        <taxon>Marinilabiliales</taxon>
        <taxon>Prolixibacteraceae</taxon>
        <taxon>Mariniphaga</taxon>
    </lineage>
</organism>
<protein>
    <recommendedName>
        <fullName evidence="2">BT-3987-like N-terminal domain-containing protein</fullName>
    </recommendedName>
</protein>
<dbReference type="STRING" id="1484053.SAMN05444274_10218"/>
<evidence type="ECO:0000313" key="4">
    <source>
        <dbReference type="Proteomes" id="UP000184164"/>
    </source>
</evidence>
<evidence type="ECO:0000256" key="1">
    <source>
        <dbReference type="SAM" id="SignalP"/>
    </source>
</evidence>
<keyword evidence="4" id="KW-1185">Reference proteome</keyword>
<feature type="domain" description="BT-3987-like N-terminal" evidence="2">
    <location>
        <begin position="32"/>
        <end position="149"/>
    </location>
</feature>
<proteinExistence type="predicted"/>
<evidence type="ECO:0000313" key="3">
    <source>
        <dbReference type="EMBL" id="SHE65147.1"/>
    </source>
</evidence>
<dbReference type="OrthoDB" id="1041979at2"/>
<dbReference type="Proteomes" id="UP000184164">
    <property type="component" value="Unassembled WGS sequence"/>
</dbReference>
<dbReference type="EMBL" id="FQUM01000002">
    <property type="protein sequence ID" value="SHE65147.1"/>
    <property type="molecule type" value="Genomic_DNA"/>
</dbReference>
<gene>
    <name evidence="3" type="ORF">SAMN05444274_10218</name>
</gene>
<dbReference type="InterPro" id="IPR013728">
    <property type="entry name" value="BT_3987-like_N"/>
</dbReference>
<name>A0A1M4V8D4_9BACT</name>
<feature type="signal peptide" evidence="1">
    <location>
        <begin position="1"/>
        <end position="19"/>
    </location>
</feature>
<reference evidence="4" key="1">
    <citation type="submission" date="2016-11" db="EMBL/GenBank/DDBJ databases">
        <authorList>
            <person name="Varghese N."/>
            <person name="Submissions S."/>
        </authorList>
    </citation>
    <scope>NUCLEOTIDE SEQUENCE [LARGE SCALE GENOMIC DNA]</scope>
    <source>
        <strain evidence="4">DSM 26910</strain>
    </source>
</reference>
<feature type="chain" id="PRO_5013041865" description="BT-3987-like N-terminal domain-containing protein" evidence="1">
    <location>
        <begin position="20"/>
        <end position="303"/>
    </location>
</feature>